<accession>A0A154BQX6</accession>
<feature type="transmembrane region" description="Helical" evidence="1">
    <location>
        <begin position="316"/>
        <end position="338"/>
    </location>
</feature>
<dbReference type="STRING" id="1794912.AXX12_07445"/>
<feature type="transmembrane region" description="Helical" evidence="1">
    <location>
        <begin position="272"/>
        <end position="296"/>
    </location>
</feature>
<comment type="caution">
    <text evidence="2">The sequence shown here is derived from an EMBL/GenBank/DDBJ whole genome shotgun (WGS) entry which is preliminary data.</text>
</comment>
<feature type="transmembrane region" description="Helical" evidence="1">
    <location>
        <begin position="350"/>
        <end position="373"/>
    </location>
</feature>
<organism evidence="2 3">
    <name type="scientific">Anaerosporomusa subterranea</name>
    <dbReference type="NCBI Taxonomy" id="1794912"/>
    <lineage>
        <taxon>Bacteria</taxon>
        <taxon>Bacillati</taxon>
        <taxon>Bacillota</taxon>
        <taxon>Negativicutes</taxon>
        <taxon>Acetonemataceae</taxon>
        <taxon>Anaerosporomusa</taxon>
    </lineage>
</organism>
<feature type="transmembrane region" description="Helical" evidence="1">
    <location>
        <begin position="168"/>
        <end position="188"/>
    </location>
</feature>
<dbReference type="EMBL" id="LSGP01000017">
    <property type="protein sequence ID" value="KYZ76265.1"/>
    <property type="molecule type" value="Genomic_DNA"/>
</dbReference>
<dbReference type="RefSeq" id="WP_066241417.1">
    <property type="nucleotide sequence ID" value="NZ_LSGP01000017.1"/>
</dbReference>
<keyword evidence="1" id="KW-0812">Transmembrane</keyword>
<evidence type="ECO:0000313" key="2">
    <source>
        <dbReference type="EMBL" id="KYZ76265.1"/>
    </source>
</evidence>
<keyword evidence="3" id="KW-1185">Reference proteome</keyword>
<dbReference type="OrthoDB" id="3171527at2"/>
<name>A0A154BQX6_ANASB</name>
<feature type="transmembrane region" description="Helical" evidence="1">
    <location>
        <begin position="434"/>
        <end position="452"/>
    </location>
</feature>
<feature type="transmembrane region" description="Helical" evidence="1">
    <location>
        <begin position="121"/>
        <end position="148"/>
    </location>
</feature>
<feature type="transmembrane region" description="Helical" evidence="1">
    <location>
        <begin position="393"/>
        <end position="422"/>
    </location>
</feature>
<dbReference type="AlphaFoldDB" id="A0A154BQX6"/>
<evidence type="ECO:0000256" key="1">
    <source>
        <dbReference type="SAM" id="Phobius"/>
    </source>
</evidence>
<feature type="transmembrane region" description="Helical" evidence="1">
    <location>
        <begin position="81"/>
        <end position="101"/>
    </location>
</feature>
<protein>
    <submittedName>
        <fullName evidence="2">Uncharacterized protein</fullName>
    </submittedName>
</protein>
<feature type="transmembrane region" description="Helical" evidence="1">
    <location>
        <begin position="53"/>
        <end position="69"/>
    </location>
</feature>
<evidence type="ECO:0000313" key="3">
    <source>
        <dbReference type="Proteomes" id="UP000076268"/>
    </source>
</evidence>
<dbReference type="Proteomes" id="UP000076268">
    <property type="component" value="Unassembled WGS sequence"/>
</dbReference>
<keyword evidence="1" id="KW-1133">Transmembrane helix</keyword>
<feature type="transmembrane region" description="Helical" evidence="1">
    <location>
        <begin position="246"/>
        <end position="265"/>
    </location>
</feature>
<proteinExistence type="predicted"/>
<gene>
    <name evidence="2" type="ORF">AXX12_07445</name>
</gene>
<feature type="transmembrane region" description="Helical" evidence="1">
    <location>
        <begin position="12"/>
        <end position="41"/>
    </location>
</feature>
<sequence>MSKLKSGLIALFITLFVLNSFLHLAFLPTVMAVLAGLVFCFSVRELKPLNRKMIILLLIGSGFFIWSGPSNFNWGHAVIENAGIVTLLLTAPMLGIILYYAPYETVLLSFANRYIRTNYVFYLMTLCLVAFLCVLMNLATIPFTYQLLAPIAAKYPPVILQRALTRGFILNLFWAPNLICVAVVLKYVHISWQELAGVGLAFSVLAFIGACAVGKYDNPPDESCPKGQSAAEQSQVLDGKSESRGYLFSLFVQVVLILLALVTLIHYVGKSIYVILAIIALGIPLLFAFALGKTGIYRQKLIHYFCSTLPGMSNEFMLFISIGFFGYALAQSPAIIFVQSQLAVLNNFSPSVLVVIIIATITGLSMAGIHPIITISSLAITLGKVDIGLSSVQLAISLLAGYIMYMLLSPFSSMVMILSGLFKQNVYEMGLRLNGRYALVLALLVAFAIHVWRQI</sequence>
<feature type="transmembrane region" description="Helical" evidence="1">
    <location>
        <begin position="195"/>
        <end position="216"/>
    </location>
</feature>
<keyword evidence="1" id="KW-0472">Membrane</keyword>
<reference evidence="2 3" key="1">
    <citation type="submission" date="2016-02" db="EMBL/GenBank/DDBJ databases">
        <title>Anaerosporomusa subterraneum gen. nov., sp. nov., a spore-forming obligate anaerobe isolated from saprolite.</title>
        <authorList>
            <person name="Choi J.K."/>
            <person name="Shah M."/>
            <person name="Yee N."/>
        </authorList>
    </citation>
    <scope>NUCLEOTIDE SEQUENCE [LARGE SCALE GENOMIC DNA]</scope>
    <source>
        <strain evidence="2 3">RU4</strain>
    </source>
</reference>